<reference evidence="1 2" key="1">
    <citation type="submission" date="2020-10" db="EMBL/GenBank/DDBJ databases">
        <authorList>
            <person name="Castelo-Branco R."/>
            <person name="Eusebio N."/>
            <person name="Adriana R."/>
            <person name="Vieira A."/>
            <person name="Brugerolle De Fraissinette N."/>
            <person name="Rezende De Castro R."/>
            <person name="Schneider M.P."/>
            <person name="Vasconcelos V."/>
            <person name="Leao P.N."/>
        </authorList>
    </citation>
    <scope>NUCLEOTIDE SEQUENCE [LARGE SCALE GENOMIC DNA]</scope>
    <source>
        <strain evidence="1 2">LEGE 00250</strain>
    </source>
</reference>
<dbReference type="RefSeq" id="WP_193941479.1">
    <property type="nucleotide sequence ID" value="NZ_JADEWB010000005.1"/>
</dbReference>
<dbReference type="EMBL" id="JADEWB010000005">
    <property type="protein sequence ID" value="MBE9234812.1"/>
    <property type="molecule type" value="Genomic_DNA"/>
</dbReference>
<dbReference type="Proteomes" id="UP000606776">
    <property type="component" value="Unassembled WGS sequence"/>
</dbReference>
<comment type="caution">
    <text evidence="1">The sequence shown here is derived from an EMBL/GenBank/DDBJ whole genome shotgun (WGS) entry which is preliminary data.</text>
</comment>
<keyword evidence="2" id="KW-1185">Reference proteome</keyword>
<evidence type="ECO:0000313" key="2">
    <source>
        <dbReference type="Proteomes" id="UP000606776"/>
    </source>
</evidence>
<evidence type="ECO:0000313" key="1">
    <source>
        <dbReference type="EMBL" id="MBE9234812.1"/>
    </source>
</evidence>
<organism evidence="1 2">
    <name type="scientific">Sphaerospermopsis aphanizomenoides LEGE 00250</name>
    <dbReference type="NCBI Taxonomy" id="2777972"/>
    <lineage>
        <taxon>Bacteria</taxon>
        <taxon>Bacillati</taxon>
        <taxon>Cyanobacteriota</taxon>
        <taxon>Cyanophyceae</taxon>
        <taxon>Nostocales</taxon>
        <taxon>Aphanizomenonaceae</taxon>
        <taxon>Sphaerospermopsis</taxon>
        <taxon>Sphaerospermopsis aphanizomenoides</taxon>
    </lineage>
</organism>
<sequence>MNTIKKYFGRLNPFNRSKRHQLDRLDIYPEEPENFLCLIVPALALENIRENDTIKRKDMENLIDNSLYFLCTDDDEAHEIWKLLETTDEDYRNVSEQREVYVSIEIDNAEEMVGKKVPYILKRNLPVNAEGEVKKIACLKYLSVSGLEKFNRI</sequence>
<proteinExistence type="predicted"/>
<protein>
    <submittedName>
        <fullName evidence="1">Uncharacterized protein</fullName>
    </submittedName>
</protein>
<gene>
    <name evidence="1" type="ORF">IQ227_01840</name>
</gene>
<accession>A0ABR9VAR0</accession>
<name>A0ABR9VAR0_9CYAN</name>